<keyword evidence="13" id="KW-0732">Signal</keyword>
<evidence type="ECO:0000313" key="15">
    <source>
        <dbReference type="EMBL" id="CRG84226.1"/>
    </source>
</evidence>
<dbReference type="PIRSF" id="PIRSF000137">
    <property type="entry name" value="Alcohol_oxidase"/>
    <property type="match status" value="1"/>
</dbReference>
<dbReference type="Gene3D" id="3.50.50.60">
    <property type="entry name" value="FAD/NAD(P)-binding domain"/>
    <property type="match status" value="1"/>
</dbReference>
<dbReference type="InterPro" id="IPR012132">
    <property type="entry name" value="GMC_OxRdtase"/>
</dbReference>
<keyword evidence="6" id="KW-0285">Flavoprotein</keyword>
<sequence length="672" mass="71660">MRSAIRAAALVALAAPVAHALAPRSQITSHSYDFVVVGGGQAGLVLGRRLSENTNYTVLVLEAGTNGDEYRERIDTPAYSYYDSLWTTPLNWNFSTVPQPNAGDREIFWPRGKTLGGSSAINGLYLTRPGKDEINAWMDMLGGMDGADNWSWDSFYAALKKSETFTPPSDTIAAEANITWDASNHGTDGPIHASYPGYTFSQVGQWIMSLGTVGVASSSEMYGGANYGAEVSTSTINPSNWTRSYSRTGYLDPLSDTGNYDVLTDAYVTRLIFNTPSNTGNLTASAVEYTCDGGKTNQTVQISKEVILAAGTVGSPAVLLYSGVGPKDVLSDAGVDLVSELPGVGQHVQDHFSATVKWTTNVETSGSIYYNDGPQKNDTLYLSYIDSAIAYVNATALFGDEVDTLQQNILSNITQYSPNTTYDAGVVAGYQAIANVTASNILNSTVGQIEILYMNSDANGDVGITAALQHPYSHGRIYINSSNPLDYPVIDPNYLAHPADQDILVKGIKLVRRIGESSPLKSTLVKEITPGSDVQTDDDWLDWLRQSASTEFHPSSSCAMLPQEQGGVVDAKLRVYGLANVRVADASVAPISLSTHLMSSTYAIAEQASSIILATYNATTPSSVTVPHLSASSTVVSTPTGTRTSAASDSRKSPAAFWYLGASLAVVVSLLF</sequence>
<dbReference type="Pfam" id="PF00732">
    <property type="entry name" value="GMC_oxred_N"/>
    <property type="match status" value="1"/>
</dbReference>
<organism evidence="15 16">
    <name type="scientific">Talaromyces islandicus</name>
    <name type="common">Penicillium islandicum</name>
    <dbReference type="NCBI Taxonomy" id="28573"/>
    <lineage>
        <taxon>Eukaryota</taxon>
        <taxon>Fungi</taxon>
        <taxon>Dikarya</taxon>
        <taxon>Ascomycota</taxon>
        <taxon>Pezizomycotina</taxon>
        <taxon>Eurotiomycetes</taxon>
        <taxon>Eurotiomycetidae</taxon>
        <taxon>Eurotiales</taxon>
        <taxon>Trichocomaceae</taxon>
        <taxon>Talaromyces</taxon>
        <taxon>Talaromyces sect. Islandici</taxon>
    </lineage>
</organism>
<feature type="chain" id="PRO_5006711102" description="glucose oxidase" evidence="13">
    <location>
        <begin position="21"/>
        <end position="672"/>
    </location>
</feature>
<evidence type="ECO:0000256" key="10">
    <source>
        <dbReference type="ARBA" id="ARBA00049722"/>
    </source>
</evidence>
<dbReference type="EC" id="1.1.3.4" evidence="10"/>
<keyword evidence="5" id="KW-0964">Secreted</keyword>
<comment type="similarity">
    <text evidence="3">Belongs to the GMC oxidoreductase family.</text>
</comment>
<keyword evidence="5" id="KW-0134">Cell wall</keyword>
<keyword evidence="16" id="KW-1185">Reference proteome</keyword>
<dbReference type="InterPro" id="IPR027424">
    <property type="entry name" value="Glucose_Oxidase_domain_2"/>
</dbReference>
<dbReference type="OrthoDB" id="269227at2759"/>
<feature type="signal peptide" evidence="13">
    <location>
        <begin position="1"/>
        <end position="20"/>
    </location>
</feature>
<dbReference type="AlphaFoldDB" id="A0A0U1LN10"/>
<gene>
    <name evidence="15" type="ORF">PISL3812_01540</name>
</gene>
<dbReference type="OMA" id="QWDANAY"/>
<dbReference type="GO" id="GO:0046562">
    <property type="term" value="F:beta-D-glucose oxidase activity"/>
    <property type="evidence" value="ECO:0007669"/>
    <property type="project" value="UniProtKB-EC"/>
</dbReference>
<dbReference type="SUPFAM" id="SSF51905">
    <property type="entry name" value="FAD/NAD(P)-binding domain"/>
    <property type="match status" value="1"/>
</dbReference>
<keyword evidence="8" id="KW-0560">Oxidoreductase</keyword>
<evidence type="ECO:0000256" key="3">
    <source>
        <dbReference type="ARBA" id="ARBA00010790"/>
    </source>
</evidence>
<dbReference type="STRING" id="28573.A0A0U1LN10"/>
<evidence type="ECO:0000313" key="16">
    <source>
        <dbReference type="Proteomes" id="UP000054383"/>
    </source>
</evidence>
<evidence type="ECO:0000256" key="5">
    <source>
        <dbReference type="ARBA" id="ARBA00022512"/>
    </source>
</evidence>
<evidence type="ECO:0000256" key="7">
    <source>
        <dbReference type="ARBA" id="ARBA00022827"/>
    </source>
</evidence>
<comment type="cofactor">
    <cofactor evidence="1 12">
        <name>FAD</name>
        <dbReference type="ChEBI" id="CHEBI:57692"/>
    </cofactor>
</comment>
<keyword evidence="7 12" id="KW-0274">FAD</keyword>
<evidence type="ECO:0000256" key="1">
    <source>
        <dbReference type="ARBA" id="ARBA00001974"/>
    </source>
</evidence>
<dbReference type="EMBL" id="CVMT01000001">
    <property type="protein sequence ID" value="CRG84226.1"/>
    <property type="molecule type" value="Genomic_DNA"/>
</dbReference>
<feature type="active site" description="Proton donor" evidence="11">
    <location>
        <position position="553"/>
    </location>
</feature>
<evidence type="ECO:0000259" key="14">
    <source>
        <dbReference type="PROSITE" id="PS00624"/>
    </source>
</evidence>
<evidence type="ECO:0000256" key="11">
    <source>
        <dbReference type="PIRSR" id="PIRSR000137-1"/>
    </source>
</evidence>
<dbReference type="PANTHER" id="PTHR11552">
    <property type="entry name" value="GLUCOSE-METHANOL-CHOLINE GMC OXIDOREDUCTASE"/>
    <property type="match status" value="1"/>
</dbReference>
<evidence type="ECO:0000256" key="2">
    <source>
        <dbReference type="ARBA" id="ARBA00004191"/>
    </source>
</evidence>
<protein>
    <recommendedName>
        <fullName evidence="10">glucose oxidase</fullName>
        <ecNumber evidence="10">1.1.3.4</ecNumber>
    </recommendedName>
</protein>
<dbReference type="InterPro" id="IPR036188">
    <property type="entry name" value="FAD/NAD-bd_sf"/>
</dbReference>
<evidence type="ECO:0000256" key="8">
    <source>
        <dbReference type="ARBA" id="ARBA00023002"/>
    </source>
</evidence>
<comment type="subunit">
    <text evidence="4">Homodimer.</text>
</comment>
<evidence type="ECO:0000256" key="6">
    <source>
        <dbReference type="ARBA" id="ARBA00022630"/>
    </source>
</evidence>
<evidence type="ECO:0000256" key="12">
    <source>
        <dbReference type="PIRSR" id="PIRSR000137-2"/>
    </source>
</evidence>
<accession>A0A0U1LN10</accession>
<dbReference type="Gene3D" id="4.10.450.10">
    <property type="entry name" value="Glucose Oxidase, domain 2"/>
    <property type="match status" value="1"/>
</dbReference>
<feature type="active site" description="Proton acceptor" evidence="11">
    <location>
        <position position="596"/>
    </location>
</feature>
<dbReference type="PROSITE" id="PS00624">
    <property type="entry name" value="GMC_OXRED_2"/>
    <property type="match status" value="1"/>
</dbReference>
<dbReference type="PANTHER" id="PTHR11552:SF218">
    <property type="entry name" value="GLUCOSE-METHANOL-CHOLINE OXIDOREDUCTASE N-TERMINAL DOMAIN-CONTAINING PROTEIN"/>
    <property type="match status" value="1"/>
</dbReference>
<dbReference type="Pfam" id="PF05199">
    <property type="entry name" value="GMC_oxred_C"/>
    <property type="match status" value="1"/>
</dbReference>
<dbReference type="Proteomes" id="UP000054383">
    <property type="component" value="Unassembled WGS sequence"/>
</dbReference>
<dbReference type="GO" id="GO:0050660">
    <property type="term" value="F:flavin adenine dinucleotide binding"/>
    <property type="evidence" value="ECO:0007669"/>
    <property type="project" value="InterPro"/>
</dbReference>
<proteinExistence type="inferred from homology"/>
<comment type="subcellular location">
    <subcellularLocation>
        <location evidence="2">Secreted</location>
        <location evidence="2">Cell wall</location>
    </subcellularLocation>
</comment>
<name>A0A0U1LN10_TALIS</name>
<evidence type="ECO:0000256" key="9">
    <source>
        <dbReference type="ARBA" id="ARBA00049435"/>
    </source>
</evidence>
<comment type="catalytic activity">
    <reaction evidence="9">
        <text>beta-D-glucose + O2 = D-glucono-1,5-lactone + H2O2</text>
        <dbReference type="Rhea" id="RHEA:11428"/>
        <dbReference type="ChEBI" id="CHEBI:15379"/>
        <dbReference type="ChEBI" id="CHEBI:15903"/>
        <dbReference type="ChEBI" id="CHEBI:16217"/>
        <dbReference type="ChEBI" id="CHEBI:16240"/>
        <dbReference type="EC" id="1.1.3.4"/>
    </reaction>
    <physiologicalReaction direction="left-to-right" evidence="9">
        <dbReference type="Rhea" id="RHEA:11429"/>
    </physiologicalReaction>
</comment>
<reference evidence="15 16" key="1">
    <citation type="submission" date="2015-04" db="EMBL/GenBank/DDBJ databases">
        <authorList>
            <person name="Syromyatnikov M.Y."/>
            <person name="Popov V.N."/>
        </authorList>
    </citation>
    <scope>NUCLEOTIDE SEQUENCE [LARGE SCALE GENOMIC DNA]</scope>
    <source>
        <strain evidence="15">WF-38-12</strain>
    </source>
</reference>
<dbReference type="InterPro" id="IPR000172">
    <property type="entry name" value="GMC_OxRdtase_N"/>
</dbReference>
<feature type="binding site" evidence="12">
    <location>
        <position position="268"/>
    </location>
    <ligand>
        <name>FAD</name>
        <dbReference type="ChEBI" id="CHEBI:57692"/>
    </ligand>
</feature>
<dbReference type="SUPFAM" id="SSF54373">
    <property type="entry name" value="FAD-linked reductases, C-terminal domain"/>
    <property type="match status" value="1"/>
</dbReference>
<dbReference type="Gene3D" id="3.30.560.10">
    <property type="entry name" value="Glucose Oxidase, domain 3"/>
    <property type="match status" value="1"/>
</dbReference>
<dbReference type="InterPro" id="IPR007867">
    <property type="entry name" value="GMC_OxRtase_C"/>
</dbReference>
<evidence type="ECO:0000256" key="13">
    <source>
        <dbReference type="SAM" id="SignalP"/>
    </source>
</evidence>
<evidence type="ECO:0000256" key="4">
    <source>
        <dbReference type="ARBA" id="ARBA00011738"/>
    </source>
</evidence>
<feature type="domain" description="Glucose-methanol-choline oxidoreductase N-terminal" evidence="14">
    <location>
        <begin position="311"/>
        <end position="325"/>
    </location>
</feature>